<comment type="caution">
    <text evidence="1">The sequence shown here is derived from an EMBL/GenBank/DDBJ whole genome shotgun (WGS) entry which is preliminary data.</text>
</comment>
<sequence>MYNLPTSDEVAALIIGDDDSIEQGRDVIVQKFSTGFTKLPETNPSFIPLQYPMMFPRGEDGWHVNIQYREPENGARERKRTR</sequence>
<keyword evidence="1" id="KW-0378">Hydrolase</keyword>
<proteinExistence type="predicted"/>
<name>A0A392RJW5_9FABA</name>
<feature type="non-terminal residue" evidence="1">
    <location>
        <position position="82"/>
    </location>
</feature>
<keyword evidence="2" id="KW-1185">Reference proteome</keyword>
<dbReference type="PANTHER" id="PTHR45786:SF74">
    <property type="entry name" value="ATP-DEPENDENT DNA HELICASE"/>
    <property type="match status" value="1"/>
</dbReference>
<evidence type="ECO:0000313" key="1">
    <source>
        <dbReference type="EMBL" id="MCI36324.1"/>
    </source>
</evidence>
<organism evidence="1 2">
    <name type="scientific">Trifolium medium</name>
    <dbReference type="NCBI Taxonomy" id="97028"/>
    <lineage>
        <taxon>Eukaryota</taxon>
        <taxon>Viridiplantae</taxon>
        <taxon>Streptophyta</taxon>
        <taxon>Embryophyta</taxon>
        <taxon>Tracheophyta</taxon>
        <taxon>Spermatophyta</taxon>
        <taxon>Magnoliopsida</taxon>
        <taxon>eudicotyledons</taxon>
        <taxon>Gunneridae</taxon>
        <taxon>Pentapetalae</taxon>
        <taxon>rosids</taxon>
        <taxon>fabids</taxon>
        <taxon>Fabales</taxon>
        <taxon>Fabaceae</taxon>
        <taxon>Papilionoideae</taxon>
        <taxon>50 kb inversion clade</taxon>
        <taxon>NPAAA clade</taxon>
        <taxon>Hologalegina</taxon>
        <taxon>IRL clade</taxon>
        <taxon>Trifolieae</taxon>
        <taxon>Trifolium</taxon>
    </lineage>
</organism>
<keyword evidence="1" id="KW-0067">ATP-binding</keyword>
<dbReference type="Proteomes" id="UP000265520">
    <property type="component" value="Unassembled WGS sequence"/>
</dbReference>
<evidence type="ECO:0000313" key="2">
    <source>
        <dbReference type="Proteomes" id="UP000265520"/>
    </source>
</evidence>
<dbReference type="GO" id="GO:0004386">
    <property type="term" value="F:helicase activity"/>
    <property type="evidence" value="ECO:0007669"/>
    <property type="project" value="UniProtKB-KW"/>
</dbReference>
<keyword evidence="1" id="KW-0547">Nucleotide-binding</keyword>
<reference evidence="1 2" key="1">
    <citation type="journal article" date="2018" name="Front. Plant Sci.">
        <title>Red Clover (Trifolium pratense) and Zigzag Clover (T. medium) - A Picture of Genomic Similarities and Differences.</title>
        <authorList>
            <person name="Dluhosova J."/>
            <person name="Istvanek J."/>
            <person name="Nedelnik J."/>
            <person name="Repkova J."/>
        </authorList>
    </citation>
    <scope>NUCLEOTIDE SEQUENCE [LARGE SCALE GENOMIC DNA]</scope>
    <source>
        <strain evidence="2">cv. 10/8</strain>
        <tissue evidence="1">Leaf</tissue>
    </source>
</reference>
<keyword evidence="1" id="KW-0347">Helicase</keyword>
<accession>A0A392RJW5</accession>
<dbReference type="PANTHER" id="PTHR45786">
    <property type="entry name" value="DNA BINDING PROTEIN-LIKE"/>
    <property type="match status" value="1"/>
</dbReference>
<dbReference type="AlphaFoldDB" id="A0A392RJW5"/>
<dbReference type="EMBL" id="LXQA010232754">
    <property type="protein sequence ID" value="MCI36324.1"/>
    <property type="molecule type" value="Genomic_DNA"/>
</dbReference>
<protein>
    <submittedName>
        <fullName evidence="1">ATP-dependent DNA helicase PIF1</fullName>
    </submittedName>
</protein>